<dbReference type="AlphaFoldDB" id="A0A7J0BFL7"/>
<dbReference type="SUPFAM" id="SSF109604">
    <property type="entry name" value="HD-domain/PDEase-like"/>
    <property type="match status" value="1"/>
</dbReference>
<dbReference type="GO" id="GO:0009214">
    <property type="term" value="P:cyclic nucleotide catabolic process"/>
    <property type="evidence" value="ECO:0007669"/>
    <property type="project" value="UniProtKB-ARBA"/>
</dbReference>
<dbReference type="InterPro" id="IPR001789">
    <property type="entry name" value="Sig_transdc_resp-reg_receiver"/>
</dbReference>
<gene>
    <name evidence="6" type="ORF">DSM101010T_08720</name>
</gene>
<dbReference type="PANTHER" id="PTHR45228:SF9">
    <property type="entry name" value="3'3'-CGAMP-SPECIFIC PHOSPHODIESTERASE 2"/>
    <property type="match status" value="1"/>
</dbReference>
<accession>A0A7J0BFL7</accession>
<dbReference type="SMART" id="SM00448">
    <property type="entry name" value="REC"/>
    <property type="match status" value="1"/>
</dbReference>
<evidence type="ECO:0000256" key="3">
    <source>
        <dbReference type="SAM" id="MobiDB-lite"/>
    </source>
</evidence>
<dbReference type="GO" id="GO:0000160">
    <property type="term" value="P:phosphorelay signal transduction system"/>
    <property type="evidence" value="ECO:0007669"/>
    <property type="project" value="InterPro"/>
</dbReference>
<proteinExistence type="predicted"/>
<feature type="domain" description="Response regulatory" evidence="4">
    <location>
        <begin position="35"/>
        <end position="159"/>
    </location>
</feature>
<organism evidence="6 7">
    <name type="scientific">Desulfovibrio subterraneus</name>
    <dbReference type="NCBI Taxonomy" id="2718620"/>
    <lineage>
        <taxon>Bacteria</taxon>
        <taxon>Pseudomonadati</taxon>
        <taxon>Thermodesulfobacteriota</taxon>
        <taxon>Desulfovibrionia</taxon>
        <taxon>Desulfovibrionales</taxon>
        <taxon>Desulfovibrionaceae</taxon>
        <taxon>Desulfovibrio</taxon>
    </lineage>
</organism>
<dbReference type="SUPFAM" id="SSF52172">
    <property type="entry name" value="CheY-like"/>
    <property type="match status" value="1"/>
</dbReference>
<dbReference type="InterPro" id="IPR003607">
    <property type="entry name" value="HD/PDEase_dom"/>
</dbReference>
<dbReference type="Gene3D" id="1.10.3210.10">
    <property type="entry name" value="Hypothetical protein af1432"/>
    <property type="match status" value="1"/>
</dbReference>
<feature type="domain" description="HD-GYP" evidence="5">
    <location>
        <begin position="328"/>
        <end position="525"/>
    </location>
</feature>
<evidence type="ECO:0000313" key="6">
    <source>
        <dbReference type="EMBL" id="GFM32507.1"/>
    </source>
</evidence>
<protein>
    <submittedName>
        <fullName evidence="6">Transcriptional regulator</fullName>
    </submittedName>
</protein>
<dbReference type="InterPro" id="IPR037522">
    <property type="entry name" value="HD_GYP_dom"/>
</dbReference>
<feature type="region of interest" description="Disordered" evidence="3">
    <location>
        <begin position="1"/>
        <end position="27"/>
    </location>
</feature>
<dbReference type="Proteomes" id="UP000503840">
    <property type="component" value="Unassembled WGS sequence"/>
</dbReference>
<dbReference type="RefSeq" id="WP_174404210.1">
    <property type="nucleotide sequence ID" value="NZ_BLVO01000012.1"/>
</dbReference>
<dbReference type="SMART" id="SM00471">
    <property type="entry name" value="HDc"/>
    <property type="match status" value="1"/>
</dbReference>
<evidence type="ECO:0000259" key="5">
    <source>
        <dbReference type="PROSITE" id="PS51832"/>
    </source>
</evidence>
<dbReference type="Pfam" id="PF13487">
    <property type="entry name" value="HD_5"/>
    <property type="match status" value="1"/>
</dbReference>
<comment type="caution">
    <text evidence="6">The sequence shown here is derived from an EMBL/GenBank/DDBJ whole genome shotgun (WGS) entry which is preliminary data.</text>
</comment>
<reference evidence="6 7" key="1">
    <citation type="submission" date="2020-05" db="EMBL/GenBank/DDBJ databases">
        <title>Draft genome sequence of Desulfovibrio sp. strain HN2T.</title>
        <authorList>
            <person name="Ueno A."/>
            <person name="Tamazawa S."/>
            <person name="Tamamura S."/>
            <person name="Murakami T."/>
            <person name="Kiyama T."/>
            <person name="Inomata H."/>
            <person name="Amano Y."/>
            <person name="Miyakawa K."/>
            <person name="Tamaki H."/>
            <person name="Naganuma T."/>
            <person name="Kaneko K."/>
        </authorList>
    </citation>
    <scope>NUCLEOTIDE SEQUENCE [LARGE SCALE GENOMIC DNA]</scope>
    <source>
        <strain evidence="6 7">HN2</strain>
    </source>
</reference>
<evidence type="ECO:0000256" key="2">
    <source>
        <dbReference type="PROSITE-ProRule" id="PRU00169"/>
    </source>
</evidence>
<dbReference type="CDD" id="cd00077">
    <property type="entry name" value="HDc"/>
    <property type="match status" value="1"/>
</dbReference>
<dbReference type="InterPro" id="IPR021800">
    <property type="entry name" value="DUF3369"/>
</dbReference>
<feature type="modified residue" description="4-aspartylphosphate" evidence="2">
    <location>
        <position position="90"/>
    </location>
</feature>
<dbReference type="FunFam" id="1.10.3210.10:FF:000018">
    <property type="entry name" value="Two-component system response regulator"/>
    <property type="match status" value="1"/>
</dbReference>
<dbReference type="Pfam" id="PF00072">
    <property type="entry name" value="Response_reg"/>
    <property type="match status" value="1"/>
</dbReference>
<dbReference type="GO" id="GO:0004112">
    <property type="term" value="F:cyclic-nucleotide phosphodiesterase activity"/>
    <property type="evidence" value="ECO:0007669"/>
    <property type="project" value="UniProtKB-ARBA"/>
</dbReference>
<keyword evidence="2" id="KW-0597">Phosphoprotein</keyword>
<dbReference type="InterPro" id="IPR011006">
    <property type="entry name" value="CheY-like_superfamily"/>
</dbReference>
<evidence type="ECO:0000313" key="7">
    <source>
        <dbReference type="Proteomes" id="UP000503840"/>
    </source>
</evidence>
<dbReference type="PROSITE" id="PS50110">
    <property type="entry name" value="RESPONSE_REGULATORY"/>
    <property type="match status" value="1"/>
</dbReference>
<dbReference type="Pfam" id="PF11849">
    <property type="entry name" value="DUF3369"/>
    <property type="match status" value="1"/>
</dbReference>
<dbReference type="InterPro" id="IPR052020">
    <property type="entry name" value="Cyclic_di-GMP/3'3'-cGAMP_PDE"/>
</dbReference>
<dbReference type="PANTHER" id="PTHR45228">
    <property type="entry name" value="CYCLIC DI-GMP PHOSPHODIESTERASE TM_0186-RELATED"/>
    <property type="match status" value="1"/>
</dbReference>
<dbReference type="PROSITE" id="PS51832">
    <property type="entry name" value="HD_GYP"/>
    <property type="match status" value="1"/>
</dbReference>
<dbReference type="EMBL" id="BLVO01000012">
    <property type="protein sequence ID" value="GFM32507.1"/>
    <property type="molecule type" value="Genomic_DNA"/>
</dbReference>
<keyword evidence="1" id="KW-0378">Hydrolase</keyword>
<evidence type="ECO:0000259" key="4">
    <source>
        <dbReference type="PROSITE" id="PS50110"/>
    </source>
</evidence>
<keyword evidence="7" id="KW-1185">Reference proteome</keyword>
<dbReference type="Gene3D" id="3.40.50.2300">
    <property type="match status" value="1"/>
</dbReference>
<sequence length="531" mass="60287">MSDDDLLFPEDAQPDSPAAQGKTEPRSHVHLKPWKILIVDDEVEVHNTTRLVLTDFTFEGAELEILSAYTGKEALEHLRQHDDIAVVLLDVVMETPHAGLDCARAIRQELNNRLVRIILRTGQPGQAPERKVIVEYDINDYKHKTELTSQRLFTTIYTAIRSYRDMRSIEKQRVGLKYIIDASASFFQERSIHTLSKGVLTQIEALFRLQNSLYMSSTGFTALAESLNAPSWNIISATGKFEECEGSTSCQSLPQDTVQKINVAIQEKSNLIADDKYIAYLPTQNKKYHILYVEKGSPDNWEELKELLEIFTTNVGIAFDNIYLNDEIIKTQSEVLFRLGEVVETRSKETAYHVVRVAEYTRILALAHGVSEQDAELFKQASPMHDIGKIGIPDSILLKPGKLTDDEFTIMKQHTTIGHSLLKTSDRRMLTTAADIAYTHHERWDGTGYPRGLKGEDIPLEGRITAVADVFDALSHERVYKKAWPMNEVLAFFHEQKGKMFDPVLVDLLLHNLDALLKVKEHYTDNIPRAL</sequence>
<evidence type="ECO:0000256" key="1">
    <source>
        <dbReference type="ARBA" id="ARBA00022801"/>
    </source>
</evidence>
<name>A0A7J0BFL7_9BACT</name>